<name>A0A8J3AIL0_9BIFI</name>
<dbReference type="Gene3D" id="1.25.10.90">
    <property type="match status" value="1"/>
</dbReference>
<proteinExistence type="predicted"/>
<keyword evidence="2" id="KW-1185">Reference proteome</keyword>
<organism evidence="1 2">
    <name type="scientific">Galliscardovia ingluviei</name>
    <dbReference type="NCBI Taxonomy" id="1769422"/>
    <lineage>
        <taxon>Bacteria</taxon>
        <taxon>Bacillati</taxon>
        <taxon>Actinomycetota</taxon>
        <taxon>Actinomycetes</taxon>
        <taxon>Bifidobacteriales</taxon>
        <taxon>Bifidobacteriaceae</taxon>
        <taxon>Galliscardovia</taxon>
    </lineage>
</organism>
<evidence type="ECO:0000313" key="1">
    <source>
        <dbReference type="EMBL" id="GGI15043.1"/>
    </source>
</evidence>
<reference evidence="1" key="2">
    <citation type="submission" date="2020-09" db="EMBL/GenBank/DDBJ databases">
        <authorList>
            <person name="Sun Q."/>
            <person name="Sedlacek I."/>
        </authorList>
    </citation>
    <scope>NUCLEOTIDE SEQUENCE</scope>
    <source>
        <strain evidence="1">CCM 8606</strain>
    </source>
</reference>
<reference evidence="1" key="1">
    <citation type="journal article" date="2014" name="Int. J. Syst. Evol. Microbiol.">
        <title>Complete genome sequence of Corynebacterium casei LMG S-19264T (=DSM 44701T), isolated from a smear-ripened cheese.</title>
        <authorList>
            <consortium name="US DOE Joint Genome Institute (JGI-PGF)"/>
            <person name="Walter F."/>
            <person name="Albersmeier A."/>
            <person name="Kalinowski J."/>
            <person name="Ruckert C."/>
        </authorList>
    </citation>
    <scope>NUCLEOTIDE SEQUENCE</scope>
    <source>
        <strain evidence="1">CCM 8606</strain>
    </source>
</reference>
<dbReference type="Pfam" id="PF08713">
    <property type="entry name" value="DNA_alkylation"/>
    <property type="match status" value="1"/>
</dbReference>
<dbReference type="CDD" id="cd06561">
    <property type="entry name" value="AlkD_like"/>
    <property type="match status" value="1"/>
</dbReference>
<dbReference type="AlphaFoldDB" id="A0A8J3AIL0"/>
<dbReference type="InterPro" id="IPR014825">
    <property type="entry name" value="DNA_alkylation"/>
</dbReference>
<dbReference type="EMBL" id="BMDH01000004">
    <property type="protein sequence ID" value="GGI15043.1"/>
    <property type="molecule type" value="Genomic_DNA"/>
</dbReference>
<gene>
    <name evidence="1" type="ORF">GCM10007377_13940</name>
</gene>
<evidence type="ECO:0008006" key="3">
    <source>
        <dbReference type="Google" id="ProtNLM"/>
    </source>
</evidence>
<dbReference type="SUPFAM" id="SSF48371">
    <property type="entry name" value="ARM repeat"/>
    <property type="match status" value="1"/>
</dbReference>
<sequence>MQYNTCITHDILARILATSICTDFSEWNEMSNSIQSLVYDQLVSYSSPQRQAFTSKLLPTIEPTRVIGVTMQDCRTIAQTLIRNHQDEAFCASLPHTYVEENIIHMLILNSYRDNQLWQQAMEDFHPFLDNWMVTDAASPKYIGRDPDALRSCALTWITDTKPYVQRVAILLLMQLVRKSQFQEQDYLVVCSVNTDHYYVDMMRAWYFATLFEYQPSIIYTMLTESNVELRVKRKTIQKILESRKTHALDREQMKAIRTTLKQQ</sequence>
<accession>A0A8J3AIL0</accession>
<evidence type="ECO:0000313" key="2">
    <source>
        <dbReference type="Proteomes" id="UP000619536"/>
    </source>
</evidence>
<dbReference type="InterPro" id="IPR016024">
    <property type="entry name" value="ARM-type_fold"/>
</dbReference>
<comment type="caution">
    <text evidence="1">The sequence shown here is derived from an EMBL/GenBank/DDBJ whole genome shotgun (WGS) entry which is preliminary data.</text>
</comment>
<protein>
    <recommendedName>
        <fullName evidence="3">DNA alkylation repair protein</fullName>
    </recommendedName>
</protein>
<dbReference type="Proteomes" id="UP000619536">
    <property type="component" value="Unassembled WGS sequence"/>
</dbReference>